<dbReference type="Pfam" id="PF00440">
    <property type="entry name" value="TetR_N"/>
    <property type="match status" value="1"/>
</dbReference>
<dbReference type="Proteomes" id="UP000539642">
    <property type="component" value="Unassembled WGS sequence"/>
</dbReference>
<feature type="DNA-binding region" description="H-T-H motif" evidence="2">
    <location>
        <begin position="29"/>
        <end position="48"/>
    </location>
</feature>
<evidence type="ECO:0000259" key="3">
    <source>
        <dbReference type="PROSITE" id="PS50977"/>
    </source>
</evidence>
<evidence type="ECO:0000313" key="5">
    <source>
        <dbReference type="Proteomes" id="UP000539642"/>
    </source>
</evidence>
<dbReference type="SUPFAM" id="SSF46689">
    <property type="entry name" value="Homeodomain-like"/>
    <property type="match status" value="1"/>
</dbReference>
<dbReference type="SUPFAM" id="SSF48498">
    <property type="entry name" value="Tetracyclin repressor-like, C-terminal domain"/>
    <property type="match status" value="1"/>
</dbReference>
<dbReference type="InterPro" id="IPR009057">
    <property type="entry name" value="Homeodomain-like_sf"/>
</dbReference>
<proteinExistence type="predicted"/>
<dbReference type="PANTHER" id="PTHR30055">
    <property type="entry name" value="HTH-TYPE TRANSCRIPTIONAL REGULATOR RUTR"/>
    <property type="match status" value="1"/>
</dbReference>
<dbReference type="InterPro" id="IPR001647">
    <property type="entry name" value="HTH_TetR"/>
</dbReference>
<comment type="caution">
    <text evidence="4">The sequence shown here is derived from an EMBL/GenBank/DDBJ whole genome shotgun (WGS) entry which is preliminary data.</text>
</comment>
<sequence>MTKEITDKRSAILKAAMELIAENGFHGAPTAMIAVRAGVGTGTIYRYFADKDVLIREVHRELEERMNPILMVRNAAERSLKERFQHFFFGLMRFLLDNPLEFKFLEQFYNSPYGVAMRRDKILNQKASDQRCDTVKNLFEQGIAEGMIKDLPLPILFALFFGTLASVARDHTLGFIELNDDLIYRTAEASWDAIKR</sequence>
<dbReference type="GO" id="GO:0003700">
    <property type="term" value="F:DNA-binding transcription factor activity"/>
    <property type="evidence" value="ECO:0007669"/>
    <property type="project" value="TreeGrafter"/>
</dbReference>
<evidence type="ECO:0000256" key="2">
    <source>
        <dbReference type="PROSITE-ProRule" id="PRU00335"/>
    </source>
</evidence>
<gene>
    <name evidence="4" type="ORF">HNQ81_001157</name>
</gene>
<dbReference type="EMBL" id="JACHEO010000004">
    <property type="protein sequence ID" value="MBB5347441.1"/>
    <property type="molecule type" value="Genomic_DNA"/>
</dbReference>
<name>A0A840V2S2_9BACT</name>
<evidence type="ECO:0000256" key="1">
    <source>
        <dbReference type="ARBA" id="ARBA00023125"/>
    </source>
</evidence>
<organism evidence="4 5">
    <name type="scientific">Desulfoprunum benzoelyticum</name>
    <dbReference type="NCBI Taxonomy" id="1506996"/>
    <lineage>
        <taxon>Bacteria</taxon>
        <taxon>Pseudomonadati</taxon>
        <taxon>Thermodesulfobacteriota</taxon>
        <taxon>Desulfobulbia</taxon>
        <taxon>Desulfobulbales</taxon>
        <taxon>Desulfobulbaceae</taxon>
        <taxon>Desulfoprunum</taxon>
    </lineage>
</organism>
<dbReference type="AlphaFoldDB" id="A0A840V2S2"/>
<dbReference type="GO" id="GO:0000976">
    <property type="term" value="F:transcription cis-regulatory region binding"/>
    <property type="evidence" value="ECO:0007669"/>
    <property type="project" value="TreeGrafter"/>
</dbReference>
<dbReference type="PROSITE" id="PS50977">
    <property type="entry name" value="HTH_TETR_2"/>
    <property type="match status" value="1"/>
</dbReference>
<dbReference type="RefSeq" id="WP_183349212.1">
    <property type="nucleotide sequence ID" value="NZ_JACHEO010000004.1"/>
</dbReference>
<evidence type="ECO:0000313" key="4">
    <source>
        <dbReference type="EMBL" id="MBB5347441.1"/>
    </source>
</evidence>
<dbReference type="PRINTS" id="PR00455">
    <property type="entry name" value="HTHTETR"/>
</dbReference>
<dbReference type="InterPro" id="IPR054422">
    <property type="entry name" value="TetR-like_HI_0893_C"/>
</dbReference>
<feature type="domain" description="HTH tetR-type" evidence="3">
    <location>
        <begin position="6"/>
        <end position="66"/>
    </location>
</feature>
<dbReference type="InterPro" id="IPR050109">
    <property type="entry name" value="HTH-type_TetR-like_transc_reg"/>
</dbReference>
<dbReference type="Pfam" id="PF22604">
    <property type="entry name" value="TetR_HI_0893_C"/>
    <property type="match status" value="1"/>
</dbReference>
<protein>
    <submittedName>
        <fullName evidence="4">AcrR family transcriptional regulator</fullName>
    </submittedName>
</protein>
<dbReference type="PANTHER" id="PTHR30055:SF207">
    <property type="entry name" value="HTH-TYPE TRANSCRIPTIONAL REPRESSOR FATR"/>
    <property type="match status" value="1"/>
</dbReference>
<accession>A0A840V2S2</accession>
<dbReference type="Gene3D" id="1.10.357.10">
    <property type="entry name" value="Tetracycline Repressor, domain 2"/>
    <property type="match status" value="1"/>
</dbReference>
<keyword evidence="5" id="KW-1185">Reference proteome</keyword>
<reference evidence="4 5" key="1">
    <citation type="submission" date="2020-08" db="EMBL/GenBank/DDBJ databases">
        <title>Genomic Encyclopedia of Type Strains, Phase IV (KMG-IV): sequencing the most valuable type-strain genomes for metagenomic binning, comparative biology and taxonomic classification.</title>
        <authorList>
            <person name="Goeker M."/>
        </authorList>
    </citation>
    <scope>NUCLEOTIDE SEQUENCE [LARGE SCALE GENOMIC DNA]</scope>
    <source>
        <strain evidence="4 5">DSM 28570</strain>
    </source>
</reference>
<dbReference type="InterPro" id="IPR036271">
    <property type="entry name" value="Tet_transcr_reg_TetR-rel_C_sf"/>
</dbReference>
<keyword evidence="1 2" id="KW-0238">DNA-binding</keyword>